<dbReference type="AlphaFoldDB" id="A0A1I5VC52"/>
<dbReference type="OrthoDB" id="9793746at2"/>
<feature type="transmembrane region" description="Helical" evidence="1">
    <location>
        <begin position="92"/>
        <end position="113"/>
    </location>
</feature>
<name>A0A1I5VC52_9FIRM</name>
<feature type="transmembrane region" description="Helical" evidence="1">
    <location>
        <begin position="229"/>
        <end position="249"/>
    </location>
</feature>
<dbReference type="PANTHER" id="PTHR37308">
    <property type="entry name" value="INTEGRAL MEMBRANE PROTEIN"/>
    <property type="match status" value="1"/>
</dbReference>
<dbReference type="EMBL" id="FOXR01000010">
    <property type="protein sequence ID" value="SFQ04991.1"/>
    <property type="molecule type" value="Genomic_DNA"/>
</dbReference>
<proteinExistence type="predicted"/>
<feature type="transmembrane region" description="Helical" evidence="1">
    <location>
        <begin position="125"/>
        <end position="143"/>
    </location>
</feature>
<keyword evidence="1" id="KW-0472">Membrane</keyword>
<dbReference type="InterPro" id="IPR007163">
    <property type="entry name" value="VCA0040-like"/>
</dbReference>
<reference evidence="2 3" key="1">
    <citation type="submission" date="2016-10" db="EMBL/GenBank/DDBJ databases">
        <authorList>
            <person name="de Groot N.N."/>
        </authorList>
    </citation>
    <scope>NUCLEOTIDE SEQUENCE [LARGE SCALE GENOMIC DNA]</scope>
    <source>
        <strain evidence="2 3">DSM 20678</strain>
    </source>
</reference>
<feature type="transmembrane region" description="Helical" evidence="1">
    <location>
        <begin position="198"/>
        <end position="223"/>
    </location>
</feature>
<feature type="transmembrane region" description="Helical" evidence="1">
    <location>
        <begin position="20"/>
        <end position="47"/>
    </location>
</feature>
<sequence length="303" mass="32835">MGNIKFPALNFPVGLWALRIIQGALVGSSAILPGISGGVLCVAFGIYQPMIALLSHPIRSLIMYYRLFIPIMIGWAIGFFGLARAVEVLFNTSSALAASLFVGLIGGMFPSLFREAEKKSTGAVSWSYFVISLITFYAFLLSLKAEKPIEITPNAGWYFLCGVIWGLSIIIPGLSSSSILIFLGLYQPMAAGIADMKMDVILPLLVGIALSAVLLARFVHFLLERYREFITHIILGIVVASTLLIIPANFSSTGQLVLSAICFLIGYAISMGMEKLGTIANRKADGTLFKAKPKKVKIRKANY</sequence>
<gene>
    <name evidence="2" type="ORF">SAMN05444406_11076</name>
</gene>
<dbReference type="Pfam" id="PF04018">
    <property type="entry name" value="VCA0040-like"/>
    <property type="match status" value="1"/>
</dbReference>
<evidence type="ECO:0000313" key="2">
    <source>
        <dbReference type="EMBL" id="SFQ04991.1"/>
    </source>
</evidence>
<protein>
    <submittedName>
        <fullName evidence="2">Putative membrane protein</fullName>
    </submittedName>
</protein>
<dbReference type="Proteomes" id="UP000198577">
    <property type="component" value="Unassembled WGS sequence"/>
</dbReference>
<dbReference type="PANTHER" id="PTHR37308:SF1">
    <property type="entry name" value="POLYPRENYL-PHOSPHATE TRANSPORTER"/>
    <property type="match status" value="1"/>
</dbReference>
<feature type="transmembrane region" description="Helical" evidence="1">
    <location>
        <begin position="155"/>
        <end position="186"/>
    </location>
</feature>
<evidence type="ECO:0000313" key="3">
    <source>
        <dbReference type="Proteomes" id="UP000198577"/>
    </source>
</evidence>
<dbReference type="RefSeq" id="WP_025747996.1">
    <property type="nucleotide sequence ID" value="NZ_FOXR01000010.1"/>
</dbReference>
<feature type="transmembrane region" description="Helical" evidence="1">
    <location>
        <begin position="256"/>
        <end position="273"/>
    </location>
</feature>
<keyword evidence="1" id="KW-0812">Transmembrane</keyword>
<evidence type="ECO:0000256" key="1">
    <source>
        <dbReference type="SAM" id="Phobius"/>
    </source>
</evidence>
<accession>A0A1I5VC52</accession>
<keyword evidence="3" id="KW-1185">Reference proteome</keyword>
<feature type="transmembrane region" description="Helical" evidence="1">
    <location>
        <begin position="67"/>
        <end position="86"/>
    </location>
</feature>
<organism evidence="2 3">
    <name type="scientific">Caldicoprobacter faecalis</name>
    <dbReference type="NCBI Taxonomy" id="937334"/>
    <lineage>
        <taxon>Bacteria</taxon>
        <taxon>Bacillati</taxon>
        <taxon>Bacillota</taxon>
        <taxon>Clostridia</taxon>
        <taxon>Caldicoprobacterales</taxon>
        <taxon>Caldicoprobacteraceae</taxon>
        <taxon>Caldicoprobacter</taxon>
    </lineage>
</organism>
<dbReference type="STRING" id="937334.SAMN05444406_11076"/>
<keyword evidence="1" id="KW-1133">Transmembrane helix</keyword>